<protein>
    <submittedName>
        <fullName evidence="14">Variant surface glycoprotein 1125.147</fullName>
    </submittedName>
</protein>
<evidence type="ECO:0000256" key="4">
    <source>
        <dbReference type="ARBA" id="ARBA00022622"/>
    </source>
</evidence>
<evidence type="ECO:0000313" key="14">
    <source>
        <dbReference type="EMBL" id="APD73002.1"/>
    </source>
</evidence>
<comment type="function">
    <text evidence="1">VSG forms a coat on the surface of the parasite. The trypanosome evades the immune response of the host by expressing a series of antigenically distinct VSGs from an estimated 1000 VSG genes.</text>
</comment>
<feature type="signal peptide" evidence="11">
    <location>
        <begin position="1"/>
        <end position="25"/>
    </location>
</feature>
<feature type="domain" description="Trypanosome variant surface glycoprotein B-type N-terminal" evidence="13">
    <location>
        <begin position="15"/>
        <end position="373"/>
    </location>
</feature>
<feature type="chain" id="PRO_5012972532" evidence="11">
    <location>
        <begin position="26"/>
        <end position="524"/>
    </location>
</feature>
<dbReference type="InterPro" id="IPR025932">
    <property type="entry name" value="Trypano_VSG_B_N_dom"/>
</dbReference>
<comment type="subcellular location">
    <subcellularLocation>
        <location evidence="2">Cell membrane</location>
        <topology evidence="2">Lipid-anchor</topology>
        <topology evidence="2">GPI-anchor</topology>
    </subcellularLocation>
</comment>
<evidence type="ECO:0000256" key="3">
    <source>
        <dbReference type="ARBA" id="ARBA00022475"/>
    </source>
</evidence>
<feature type="compositionally biased region" description="Low complexity" evidence="10">
    <location>
        <begin position="447"/>
        <end position="468"/>
    </location>
</feature>
<evidence type="ECO:0000256" key="8">
    <source>
        <dbReference type="ARBA" id="ARBA00023288"/>
    </source>
</evidence>
<evidence type="ECO:0000256" key="1">
    <source>
        <dbReference type="ARBA" id="ARBA00002523"/>
    </source>
</evidence>
<dbReference type="GO" id="GO:0098552">
    <property type="term" value="C:side of membrane"/>
    <property type="evidence" value="ECO:0007669"/>
    <property type="project" value="UniProtKB-KW"/>
</dbReference>
<evidence type="ECO:0000256" key="5">
    <source>
        <dbReference type="ARBA" id="ARBA00022729"/>
    </source>
</evidence>
<dbReference type="VEuPathDB" id="TriTrypDB:Tb927.5.5240"/>
<dbReference type="Pfam" id="PF10659">
    <property type="entry name" value="Trypan_glycop_C"/>
    <property type="match status" value="1"/>
</dbReference>
<dbReference type="GO" id="GO:0005886">
    <property type="term" value="C:plasma membrane"/>
    <property type="evidence" value="ECO:0007669"/>
    <property type="project" value="UniProtKB-SubCell"/>
</dbReference>
<evidence type="ECO:0000256" key="10">
    <source>
        <dbReference type="SAM" id="MobiDB-lite"/>
    </source>
</evidence>
<keyword evidence="9" id="KW-0175">Coiled coil</keyword>
<keyword evidence="4" id="KW-0336">GPI-anchor</keyword>
<keyword evidence="5 11" id="KW-0732">Signal</keyword>
<keyword evidence="3" id="KW-1003">Cell membrane</keyword>
<keyword evidence="8" id="KW-0449">Lipoprotein</keyword>
<proteinExistence type="predicted"/>
<dbReference type="Pfam" id="PF13206">
    <property type="entry name" value="VSG_B"/>
    <property type="match status" value="1"/>
</dbReference>
<name>A0A1J0R5A1_9TRYP</name>
<feature type="compositionally biased region" description="Basic and acidic residues" evidence="10">
    <location>
        <begin position="479"/>
        <end position="504"/>
    </location>
</feature>
<feature type="coiled-coil region" evidence="9">
    <location>
        <begin position="348"/>
        <end position="385"/>
    </location>
</feature>
<organism evidence="14">
    <name type="scientific">Trypanosoma brucei</name>
    <dbReference type="NCBI Taxonomy" id="5691"/>
    <lineage>
        <taxon>Eukaryota</taxon>
        <taxon>Discoba</taxon>
        <taxon>Euglenozoa</taxon>
        <taxon>Kinetoplastea</taxon>
        <taxon>Metakinetoplastina</taxon>
        <taxon>Trypanosomatida</taxon>
        <taxon>Trypanosomatidae</taxon>
        <taxon>Trypanosoma</taxon>
    </lineage>
</organism>
<feature type="region of interest" description="Disordered" evidence="10">
    <location>
        <begin position="437"/>
        <end position="504"/>
    </location>
</feature>
<dbReference type="VEuPathDB" id="TriTrypDB:Tb427_000101200"/>
<feature type="domain" description="Trypanosome variant surface glycoprotein C-terminal" evidence="12">
    <location>
        <begin position="413"/>
        <end position="522"/>
    </location>
</feature>
<evidence type="ECO:0000256" key="6">
    <source>
        <dbReference type="ARBA" id="ARBA00023136"/>
    </source>
</evidence>
<keyword evidence="7" id="KW-0325">Glycoprotein</keyword>
<evidence type="ECO:0000259" key="12">
    <source>
        <dbReference type="Pfam" id="PF10659"/>
    </source>
</evidence>
<evidence type="ECO:0000256" key="9">
    <source>
        <dbReference type="SAM" id="Coils"/>
    </source>
</evidence>
<dbReference type="AlphaFoldDB" id="A0A1J0R5A1"/>
<evidence type="ECO:0000256" key="2">
    <source>
        <dbReference type="ARBA" id="ARBA00004609"/>
    </source>
</evidence>
<dbReference type="InterPro" id="IPR019609">
    <property type="entry name" value="Variant_surf_glycoprt_trypan_C"/>
</dbReference>
<accession>A0A1J0R5A1</accession>
<sequence length="524" mass="56090">MLNDSICKVFIVVLAATAVTRPGSAALAAAMNKREFHTICEIARLAGATINILEEPPALPPSYSKLLKLNMTVAPEAWRQIFRDQQAKGKYLDAPPTTIPNGPDWKESWSLWKAAAEAADKGTDDPDIKEANFADVPERTKQFLRAPLTNIARKAQQLVASITKPIEGSKELTGTAIQAAISEAVYGEAPKPGSITVAKIFGATASTSDTRATLCTIGPGAKQAKTLAALLACMCIEKQNAGVAQACTHAQPTGETWQGASALPNAAHIKNVLDLCGYAKTATLTADSIAAKLENIKKLIQVKSTSGIIGEYISACSGAAAAGVCATIANYNSDNTAAFEAIPWVTSLRSLENKLRDRETRKAKMETIEKELDTEVEQAWRLRQQIEAAIASGKQLTDTQAPATDFKSETEDCNKHTTNETCITNKCKWNSTIAKTGKHCKPKPESETTATATGTGEAAKEGAAASSGCARHQNQPDCENDKKDDKKNCAWKKGKDSEDDKDTEKCRNDSFNVNFKISLVTPAT</sequence>
<dbReference type="VEuPathDB" id="TriTrypDB:Tb1125.5.5670"/>
<evidence type="ECO:0000256" key="11">
    <source>
        <dbReference type="SAM" id="SignalP"/>
    </source>
</evidence>
<evidence type="ECO:0000256" key="7">
    <source>
        <dbReference type="ARBA" id="ARBA00023180"/>
    </source>
</evidence>
<evidence type="ECO:0000259" key="13">
    <source>
        <dbReference type="Pfam" id="PF13206"/>
    </source>
</evidence>
<reference evidence="14" key="1">
    <citation type="submission" date="2016-08" db="EMBL/GenBank/DDBJ databases">
        <title>VSG repertoire of Trypanosoma brucei EATRO 1125.</title>
        <authorList>
            <person name="Cross G.A."/>
        </authorList>
    </citation>
    <scope>NUCLEOTIDE SEQUENCE</scope>
    <source>
        <strain evidence="14">EATRO 1125</strain>
    </source>
</reference>
<keyword evidence="6" id="KW-0472">Membrane</keyword>
<dbReference type="EMBL" id="KX699046">
    <property type="protein sequence ID" value="APD73002.1"/>
    <property type="molecule type" value="Genomic_DNA"/>
</dbReference>